<keyword evidence="3 5" id="KW-0479">Metal-binding</keyword>
<dbReference type="InterPro" id="IPR017972">
    <property type="entry name" value="Cyt_P450_CS"/>
</dbReference>
<evidence type="ECO:0000256" key="3">
    <source>
        <dbReference type="ARBA" id="ARBA00022723"/>
    </source>
</evidence>
<evidence type="ECO:0000256" key="2">
    <source>
        <dbReference type="ARBA" id="ARBA00022617"/>
    </source>
</evidence>
<dbReference type="PANTHER" id="PTHR24305:SF218">
    <property type="entry name" value="P450, PUTATIVE (EUROFUNG)-RELATED"/>
    <property type="match status" value="1"/>
</dbReference>
<dbReference type="AlphaFoldDB" id="A0AA38RYU2"/>
<proteinExistence type="inferred from homology"/>
<evidence type="ECO:0000313" key="8">
    <source>
        <dbReference type="Proteomes" id="UP001174691"/>
    </source>
</evidence>
<keyword evidence="6" id="KW-0503">Monooxygenase</keyword>
<dbReference type="InterPro" id="IPR036396">
    <property type="entry name" value="Cyt_P450_sf"/>
</dbReference>
<evidence type="ECO:0000256" key="6">
    <source>
        <dbReference type="RuleBase" id="RU000461"/>
    </source>
</evidence>
<evidence type="ECO:0000313" key="7">
    <source>
        <dbReference type="EMBL" id="KAJ9150562.1"/>
    </source>
</evidence>
<organism evidence="7 8">
    <name type="scientific">Coniochaeta hoffmannii</name>
    <dbReference type="NCBI Taxonomy" id="91930"/>
    <lineage>
        <taxon>Eukaryota</taxon>
        <taxon>Fungi</taxon>
        <taxon>Dikarya</taxon>
        <taxon>Ascomycota</taxon>
        <taxon>Pezizomycotina</taxon>
        <taxon>Sordariomycetes</taxon>
        <taxon>Sordariomycetidae</taxon>
        <taxon>Coniochaetales</taxon>
        <taxon>Coniochaetaceae</taxon>
        <taxon>Coniochaeta</taxon>
    </lineage>
</organism>
<dbReference type="EMBL" id="JANBVN010000070">
    <property type="protein sequence ID" value="KAJ9150562.1"/>
    <property type="molecule type" value="Genomic_DNA"/>
</dbReference>
<dbReference type="PRINTS" id="PR00385">
    <property type="entry name" value="P450"/>
</dbReference>
<gene>
    <name evidence="7" type="ORF">NKR19_g5239</name>
</gene>
<protein>
    <submittedName>
        <fullName evidence="7">Cytochrome P450</fullName>
    </submittedName>
</protein>
<feature type="binding site" description="axial binding residue" evidence="5">
    <location>
        <position position="444"/>
    </location>
    <ligand>
        <name>heme</name>
        <dbReference type="ChEBI" id="CHEBI:30413"/>
    </ligand>
    <ligandPart>
        <name>Fe</name>
        <dbReference type="ChEBI" id="CHEBI:18248"/>
    </ligandPart>
</feature>
<dbReference type="PROSITE" id="PS00086">
    <property type="entry name" value="CYTOCHROME_P450"/>
    <property type="match status" value="1"/>
</dbReference>
<evidence type="ECO:0000256" key="4">
    <source>
        <dbReference type="ARBA" id="ARBA00023004"/>
    </source>
</evidence>
<sequence length="503" mass="55783">MEFASHVTPKTAVTAIIVALLTRVIWKVTSNLLFSPIPSSVPGPFVARLTKKWILFVDLSGSRARTVHELHEKYGPVVRLAPNELSFASLPAVKPVYGPGTTCIKSSAYDNFGRLGMFQMQDPAQHRERQKRVAHVFAPSALQQMEPLIQGVIDKLIGAIEQRRGKQVDALHWCRMTALDISGEVLMGKSFGAFEENGAAPTYVHHLDNAYLVWSLFGLAPWLCKALESLPIKSLQQFFAAGDYVYKYGDDALKEYLKLYGRSSKRRSLLTKIIQGDPSTGTEPLTDPEISVEVSNLVFAATDTTGNTMTYALYRLCCHGEWQEKLRAEIRASGAKAAGFSLQSLQSLPVLNGIVMETLRLHPAAPSALPRITTGKGCDVGGLHVPGRTLVSMQAFTTQRDPKFFPDPDTFNPNRWIGETGEISPGTPDMREMLLVWGKGTRVCLGQHMATMEIKILLARMMDRFRVEMVPQTHAEMEMTDHFTLIPKGQRCTLVFSAANLDY</sequence>
<accession>A0AA38RYU2</accession>
<evidence type="ECO:0000256" key="1">
    <source>
        <dbReference type="ARBA" id="ARBA00001971"/>
    </source>
</evidence>
<dbReference type="PANTHER" id="PTHR24305">
    <property type="entry name" value="CYTOCHROME P450"/>
    <property type="match status" value="1"/>
</dbReference>
<dbReference type="Pfam" id="PF00067">
    <property type="entry name" value="p450"/>
    <property type="match status" value="1"/>
</dbReference>
<keyword evidence="6" id="KW-0560">Oxidoreductase</keyword>
<dbReference type="GO" id="GO:0016705">
    <property type="term" value="F:oxidoreductase activity, acting on paired donors, with incorporation or reduction of molecular oxygen"/>
    <property type="evidence" value="ECO:0007669"/>
    <property type="project" value="InterPro"/>
</dbReference>
<reference evidence="7" key="1">
    <citation type="submission" date="2022-07" db="EMBL/GenBank/DDBJ databases">
        <title>Fungi with potential for degradation of polypropylene.</title>
        <authorList>
            <person name="Gostincar C."/>
        </authorList>
    </citation>
    <scope>NUCLEOTIDE SEQUENCE</scope>
    <source>
        <strain evidence="7">EXF-13287</strain>
    </source>
</reference>
<dbReference type="PRINTS" id="PR00463">
    <property type="entry name" value="EP450I"/>
</dbReference>
<comment type="cofactor">
    <cofactor evidence="1 5">
        <name>heme</name>
        <dbReference type="ChEBI" id="CHEBI:30413"/>
    </cofactor>
</comment>
<dbReference type="InterPro" id="IPR002401">
    <property type="entry name" value="Cyt_P450_E_grp-I"/>
</dbReference>
<dbReference type="InterPro" id="IPR050121">
    <property type="entry name" value="Cytochrome_P450_monoxygenase"/>
</dbReference>
<comment type="similarity">
    <text evidence="6">Belongs to the cytochrome P450 family.</text>
</comment>
<dbReference type="GO" id="GO:0004497">
    <property type="term" value="F:monooxygenase activity"/>
    <property type="evidence" value="ECO:0007669"/>
    <property type="project" value="UniProtKB-KW"/>
</dbReference>
<keyword evidence="4 5" id="KW-0408">Iron</keyword>
<dbReference type="Proteomes" id="UP001174691">
    <property type="component" value="Unassembled WGS sequence"/>
</dbReference>
<dbReference type="Gene3D" id="1.10.630.10">
    <property type="entry name" value="Cytochrome P450"/>
    <property type="match status" value="1"/>
</dbReference>
<name>A0AA38RYU2_9PEZI</name>
<dbReference type="GO" id="GO:0005506">
    <property type="term" value="F:iron ion binding"/>
    <property type="evidence" value="ECO:0007669"/>
    <property type="project" value="InterPro"/>
</dbReference>
<dbReference type="InterPro" id="IPR001128">
    <property type="entry name" value="Cyt_P450"/>
</dbReference>
<dbReference type="SUPFAM" id="SSF48264">
    <property type="entry name" value="Cytochrome P450"/>
    <property type="match status" value="1"/>
</dbReference>
<dbReference type="GO" id="GO:0020037">
    <property type="term" value="F:heme binding"/>
    <property type="evidence" value="ECO:0007669"/>
    <property type="project" value="InterPro"/>
</dbReference>
<keyword evidence="2 5" id="KW-0349">Heme</keyword>
<comment type="caution">
    <text evidence="7">The sequence shown here is derived from an EMBL/GenBank/DDBJ whole genome shotgun (WGS) entry which is preliminary data.</text>
</comment>
<keyword evidence="8" id="KW-1185">Reference proteome</keyword>
<evidence type="ECO:0000256" key="5">
    <source>
        <dbReference type="PIRSR" id="PIRSR602401-1"/>
    </source>
</evidence>